<dbReference type="Pfam" id="PF10377">
    <property type="entry name" value="ATG11"/>
    <property type="match status" value="1"/>
</dbReference>
<feature type="compositionally biased region" description="Polar residues" evidence="20">
    <location>
        <begin position="277"/>
        <end position="286"/>
    </location>
</feature>
<dbReference type="GO" id="GO:0031090">
    <property type="term" value="C:organelle membrane"/>
    <property type="evidence" value="ECO:0007669"/>
    <property type="project" value="UniProtKB-ARBA"/>
</dbReference>
<dbReference type="GO" id="GO:0015031">
    <property type="term" value="P:protein transport"/>
    <property type="evidence" value="ECO:0007669"/>
    <property type="project" value="UniProtKB-KW"/>
</dbReference>
<dbReference type="GO" id="GO:0008285">
    <property type="term" value="P:negative regulation of cell population proliferation"/>
    <property type="evidence" value="ECO:0007669"/>
    <property type="project" value="UniProtKB-ARBA"/>
</dbReference>
<evidence type="ECO:0000256" key="9">
    <source>
        <dbReference type="ARBA" id="ARBA00023006"/>
    </source>
</evidence>
<feature type="compositionally biased region" description="Polar residues" evidence="20">
    <location>
        <begin position="682"/>
        <end position="697"/>
    </location>
</feature>
<feature type="compositionally biased region" description="Polar residues" evidence="20">
    <location>
        <begin position="604"/>
        <end position="613"/>
    </location>
</feature>
<comment type="caution">
    <text evidence="23">The sequence shown here is derived from an EMBL/GenBank/DDBJ whole genome shotgun (WGS) entry which is preliminary data.</text>
</comment>
<dbReference type="Pfam" id="PF04108">
    <property type="entry name" value="ATG17_like"/>
    <property type="match status" value="1"/>
</dbReference>
<feature type="region of interest" description="Disordered" evidence="20">
    <location>
        <begin position="251"/>
        <end position="286"/>
    </location>
</feature>
<evidence type="ECO:0000256" key="5">
    <source>
        <dbReference type="ARBA" id="ARBA00022448"/>
    </source>
</evidence>
<feature type="compositionally biased region" description="Acidic residues" evidence="20">
    <location>
        <begin position="1451"/>
        <end position="1467"/>
    </location>
</feature>
<evidence type="ECO:0000256" key="16">
    <source>
        <dbReference type="ARBA" id="ARBA00053494"/>
    </source>
</evidence>
<feature type="compositionally biased region" description="Low complexity" evidence="20">
    <location>
        <begin position="1291"/>
        <end position="1307"/>
    </location>
</feature>
<feature type="region of interest" description="Disordered" evidence="20">
    <location>
        <begin position="1274"/>
        <end position="1330"/>
    </location>
</feature>
<evidence type="ECO:0000256" key="17">
    <source>
        <dbReference type="ARBA" id="ARBA00069790"/>
    </source>
</evidence>
<gene>
    <name evidence="23" type="ORF">pipiens_010092</name>
</gene>
<dbReference type="Proteomes" id="UP001562425">
    <property type="component" value="Unassembled WGS sequence"/>
</dbReference>
<feature type="compositionally biased region" description="Polar residues" evidence="20">
    <location>
        <begin position="1081"/>
        <end position="1103"/>
    </location>
</feature>
<dbReference type="InterPro" id="IPR040040">
    <property type="entry name" value="ATG11"/>
</dbReference>
<feature type="region of interest" description="Disordered" evidence="20">
    <location>
        <begin position="1080"/>
        <end position="1106"/>
    </location>
</feature>
<feature type="region of interest" description="Disordered" evidence="20">
    <location>
        <begin position="1393"/>
        <end position="1481"/>
    </location>
</feature>
<evidence type="ECO:0000256" key="15">
    <source>
        <dbReference type="ARBA" id="ARBA00023306"/>
    </source>
</evidence>
<evidence type="ECO:0000256" key="12">
    <source>
        <dbReference type="ARBA" id="ARBA00023163"/>
    </source>
</evidence>
<evidence type="ECO:0000256" key="2">
    <source>
        <dbReference type="ARBA" id="ARBA00004329"/>
    </source>
</evidence>
<keyword evidence="13" id="KW-0458">Lysosome</keyword>
<evidence type="ECO:0000256" key="13">
    <source>
        <dbReference type="ARBA" id="ARBA00023228"/>
    </source>
</evidence>
<evidence type="ECO:0000256" key="11">
    <source>
        <dbReference type="ARBA" id="ARBA00023054"/>
    </source>
</evidence>
<keyword evidence="10" id="KW-0805">Transcription regulation</keyword>
<evidence type="ECO:0000256" key="8">
    <source>
        <dbReference type="ARBA" id="ARBA00022927"/>
    </source>
</evidence>
<dbReference type="GO" id="GO:0000407">
    <property type="term" value="C:phagophore assembly site"/>
    <property type="evidence" value="ECO:0007669"/>
    <property type="project" value="UniProtKB-SubCell"/>
</dbReference>
<dbReference type="PANTHER" id="PTHR13222:SF1">
    <property type="entry name" value="RB1-INDUCIBLE COILED-COIL PROTEIN 1"/>
    <property type="match status" value="1"/>
</dbReference>
<keyword evidence="24" id="KW-1185">Reference proteome</keyword>
<evidence type="ECO:0000259" key="22">
    <source>
        <dbReference type="Pfam" id="PF10377"/>
    </source>
</evidence>
<feature type="compositionally biased region" description="Gly residues" evidence="20">
    <location>
        <begin position="1279"/>
        <end position="1290"/>
    </location>
</feature>
<organism evidence="23 24">
    <name type="scientific">Culex pipiens pipiens</name>
    <name type="common">Northern house mosquito</name>
    <dbReference type="NCBI Taxonomy" id="38569"/>
    <lineage>
        <taxon>Eukaryota</taxon>
        <taxon>Metazoa</taxon>
        <taxon>Ecdysozoa</taxon>
        <taxon>Arthropoda</taxon>
        <taxon>Hexapoda</taxon>
        <taxon>Insecta</taxon>
        <taxon>Pterygota</taxon>
        <taxon>Neoptera</taxon>
        <taxon>Endopterygota</taxon>
        <taxon>Diptera</taxon>
        <taxon>Nematocera</taxon>
        <taxon>Culicoidea</taxon>
        <taxon>Culicidae</taxon>
        <taxon>Culicinae</taxon>
        <taxon>Culicini</taxon>
        <taxon>Culex</taxon>
        <taxon>Culex</taxon>
    </lineage>
</organism>
<feature type="compositionally biased region" description="Low complexity" evidence="20">
    <location>
        <begin position="251"/>
        <end position="261"/>
    </location>
</feature>
<dbReference type="GO" id="GO:0019901">
    <property type="term" value="F:protein kinase binding"/>
    <property type="evidence" value="ECO:0007669"/>
    <property type="project" value="UniProtKB-ARBA"/>
</dbReference>
<evidence type="ECO:0000256" key="18">
    <source>
        <dbReference type="ARBA" id="ARBA00080154"/>
    </source>
</evidence>
<evidence type="ECO:0000256" key="10">
    <source>
        <dbReference type="ARBA" id="ARBA00023015"/>
    </source>
</evidence>
<dbReference type="GO" id="GO:0005829">
    <property type="term" value="C:cytosol"/>
    <property type="evidence" value="ECO:0007669"/>
    <property type="project" value="UniProtKB-SubCell"/>
</dbReference>
<evidence type="ECO:0000256" key="4">
    <source>
        <dbReference type="ARBA" id="ARBA00004514"/>
    </source>
</evidence>
<feature type="coiled-coil region" evidence="19">
    <location>
        <begin position="928"/>
        <end position="1009"/>
    </location>
</feature>
<feature type="domain" description="Autophagy-related protein 11 C-terminal" evidence="22">
    <location>
        <begin position="1156"/>
        <end position="1275"/>
    </location>
</feature>
<dbReference type="PANTHER" id="PTHR13222">
    <property type="entry name" value="RB1-INDUCIBLE COILED-COIL"/>
    <property type="match status" value="1"/>
</dbReference>
<keyword evidence="15" id="KW-0131">Cell cycle</keyword>
<evidence type="ECO:0000256" key="20">
    <source>
        <dbReference type="SAM" id="MobiDB-lite"/>
    </source>
</evidence>
<comment type="subcellular location">
    <subcellularLocation>
        <location evidence="4">Cytoplasm</location>
        <location evidence="4">Cytosol</location>
    </subcellularLocation>
    <subcellularLocation>
        <location evidence="3">Lysosome</location>
    </subcellularLocation>
    <subcellularLocation>
        <location evidence="1">Nucleus</location>
    </subcellularLocation>
    <subcellularLocation>
        <location evidence="2">Preautophagosomal structure</location>
    </subcellularLocation>
</comment>
<evidence type="ECO:0000256" key="3">
    <source>
        <dbReference type="ARBA" id="ARBA00004371"/>
    </source>
</evidence>
<dbReference type="EMBL" id="JBEHCU010006493">
    <property type="protein sequence ID" value="KAL1396991.1"/>
    <property type="molecule type" value="Genomic_DNA"/>
</dbReference>
<keyword evidence="7" id="KW-0597">Phosphoprotein</keyword>
<dbReference type="Gene3D" id="3.10.20.90">
    <property type="entry name" value="Phosphatidylinositol 3-kinase Catalytic Subunit, Chain A, domain 1"/>
    <property type="match status" value="1"/>
</dbReference>
<keyword evidence="9" id="KW-0072">Autophagy</keyword>
<evidence type="ECO:0000259" key="21">
    <source>
        <dbReference type="Pfam" id="PF04108"/>
    </source>
</evidence>
<evidence type="ECO:0000313" key="24">
    <source>
        <dbReference type="Proteomes" id="UP001562425"/>
    </source>
</evidence>
<feature type="compositionally biased region" description="Low complexity" evidence="20">
    <location>
        <begin position="705"/>
        <end position="739"/>
    </location>
</feature>
<evidence type="ECO:0000313" key="23">
    <source>
        <dbReference type="EMBL" id="KAL1396991.1"/>
    </source>
</evidence>
<dbReference type="GO" id="GO:0016236">
    <property type="term" value="P:macroautophagy"/>
    <property type="evidence" value="ECO:0007669"/>
    <property type="project" value="UniProtKB-ARBA"/>
</dbReference>
<accession>A0ABD1DBJ1</accession>
<evidence type="ECO:0000256" key="6">
    <source>
        <dbReference type="ARBA" id="ARBA00022490"/>
    </source>
</evidence>
<evidence type="ECO:0000256" key="14">
    <source>
        <dbReference type="ARBA" id="ARBA00023242"/>
    </source>
</evidence>
<feature type="domain" description="Autophagy protein ATG17-like" evidence="21">
    <location>
        <begin position="116"/>
        <end position="537"/>
    </location>
</feature>
<dbReference type="InterPro" id="IPR019460">
    <property type="entry name" value="Atg11_C"/>
</dbReference>
<dbReference type="GO" id="GO:1990316">
    <property type="term" value="C:Atg1/ULK1 kinase complex"/>
    <property type="evidence" value="ECO:0007669"/>
    <property type="project" value="UniProtKB-ARBA"/>
</dbReference>
<proteinExistence type="predicted"/>
<evidence type="ECO:0000256" key="7">
    <source>
        <dbReference type="ARBA" id="ARBA00022553"/>
    </source>
</evidence>
<evidence type="ECO:0000256" key="1">
    <source>
        <dbReference type="ARBA" id="ARBA00004123"/>
    </source>
</evidence>
<protein>
    <recommendedName>
        <fullName evidence="17">RB1-inducible coiled-coil protein 1</fullName>
    </recommendedName>
    <alternativeName>
        <fullName evidence="18">FAK family kinase-interacting protein of 200 kDa</fullName>
    </alternativeName>
</protein>
<keyword evidence="11 19" id="KW-0175">Coiled coil</keyword>
<dbReference type="InterPro" id="IPR045326">
    <property type="entry name" value="ATG17-like_dom"/>
</dbReference>
<keyword evidence="14" id="KW-0539">Nucleus</keyword>
<sequence length="1495" mass="166501">MLYVFHVDTGRMLTFEMSKALEIVRSLKETIERHHGIPCASIVLLVSGGEVLQDTQRVCNYSAGTDTNPIYMFSKSVLDARNQPAPWPSIETDNDLKAQVDKCLELPATYNTVVTRSLLAQQICEMAKEEAKTCETLIHEQHLQQQGWAAVVANMEDSVTEFQERVADFYRRYEEHRQRFTEHMEILSAFDHDLKQLSEIPILSTLMENAASRPFGNFDEAYVDAGNTANSTSSGSVKTTSNSEPAAIAAATATTDAEGTTSSQGEEKAVALAGSGSAEQQQTVSSGISDKDKAKCISLLDWISASEGQRMLKRMAEECTSGLEQFEKHTVGLKQNIDKAVEASQRGDIKEIKGLEERLCDLDKVMYEARKIVSDQNELAQSFQQNQNRANTLGDTSILPDLCASHKSQLIVMLQNHKNLRDIRRRCAKCKEELGNNLFQRLRYIIHVETRVWEIDNSILFYHTSLKRLQKHLGIIEQIHMAPCMYVSAVTEVVRRRMFSSSFLRWASDLACRLMTIHNEEVMRRHEFTAQFEGHFLSTLFPGMDDMPPSYAIQAPSIFDSSLPALNKRDLQELSTFLPELTEKIQLPNIDSVIDFFSSRSVEGTNQSKSSGLQEYPPDMGAAEPTAIDGKGDADSATTAQQPTKEGCESETDTEEFEKVGQSPIDRRRRSRSKVPPVDTCSMATSTERVLQASAETLTEVRTIKNTTTTTTTTSSPTSNSLPKLTTNVPSAASPRPSSGGDCCCPVIPEESPTAQNEASLLPAPDPKTPGSPCLCADGEFVNSEFYIDESLPSSATSERYQRQQQLEIRQLIADGLAKCGRLMAGATAGSYDEGAVILLLQENLGTTRLEVEKLKTILRTVYQLSQSSISFLREQLSAVRTESASNRAEFRSKLEAINRAWAAIQEEARNRERETIQQLTVDHELEMNDLRKSIHQKDDEMQSLRSDNSMIKASHIETVSKYESEKRELNVTVDEMKEVVRKLEQRLADVEVDRKKAIQEAVEQLEHKHKTEIESLRCRYKLMTSMDRSPSDTSLEKIEKPDMIDIASHEQLLAQAREDFNREKERAIKTAIEEERQRWESSTVTIKPQQRSMASSPGTPTGSHDIYKRILEEKERQLDELRDKESVLIRENQRYKETIQSLTDPELGSNQLNLKEQLEALEREKQQLSRELERHQNRPSGGVSIQSCSKGDLVMIVYNSTYDQYTIVQNAPVLYFLHADSYAAFGLTELVAGQVPRIIHCMGTVVDKDYCHARKDGNRYKVSRGTRFYRVKVKPVPGGSGGGSGGGSSGSLSASVSSGTSRSAAADSDKHSHKKEKSKMSRSSSTITEQGLAAAINSVVTSTTTTTGTSPGLLIDSFAQTEQLGSPLGQMEDSAIKTSASRDMIDSGVAEQNLQNQQQQQQRISTYKERNISVTDDEDVGYGGGAGSASASVDESDSQQQQTRLRYESVCEEEQPEGEEEREDVVDQQQQPAPEGGNTTLMLLRALLLLNDDE</sequence>
<keyword evidence="5" id="KW-0813">Transport</keyword>
<feature type="compositionally biased region" description="Low complexity" evidence="20">
    <location>
        <begin position="1393"/>
        <end position="1403"/>
    </location>
</feature>
<comment type="function">
    <text evidence="16">Involved in autophagy. Regulates early events but also late events of autophagosome formation through direct interaction with Atg16L1. Required for the formation of the autophagosome-like double-membrane structure that surrounds the Salmonella-containing vacuole (SCV) during S.typhimurium infection and subsequent xenophagy. Involved in repair of DNA damage caused by ionizing radiation, which subsequently improves cell survival by decreasing apoptosis. Inhibits PTK2/FAK1 and PTK2B/PYK2 kinase activity, affecting their downstream signaling pathways. Plays a role as a modulator of TGF-beta-signaling by restricting substrate specificity of RNF111. Functions as a DNA-binding transcription factor. Is a potent regulator of the RB1 pathway through induction of RB1 expression. Plays a crucial role in muscular differentiation. Plays an indispensable role in fetal hematopoiesis and in the regulation of neuronal homeostasis.</text>
</comment>
<keyword evidence="6" id="KW-0963">Cytoplasm</keyword>
<dbReference type="GO" id="GO:0005634">
    <property type="term" value="C:nucleus"/>
    <property type="evidence" value="ECO:0007669"/>
    <property type="project" value="UniProtKB-SubCell"/>
</dbReference>
<keyword evidence="8" id="KW-0653">Protein transport</keyword>
<dbReference type="FunFam" id="3.10.20.90:FF:000049">
    <property type="entry name" value="RB1-inducible coiled-coil protein 1 isoform X1"/>
    <property type="match status" value="1"/>
</dbReference>
<dbReference type="GO" id="GO:0005764">
    <property type="term" value="C:lysosome"/>
    <property type="evidence" value="ECO:0007669"/>
    <property type="project" value="UniProtKB-SubCell"/>
</dbReference>
<evidence type="ECO:0000256" key="19">
    <source>
        <dbReference type="SAM" id="Coils"/>
    </source>
</evidence>
<dbReference type="CDD" id="cd17060">
    <property type="entry name" value="Ubl_RB1CC1"/>
    <property type="match status" value="1"/>
</dbReference>
<reference evidence="23 24" key="1">
    <citation type="submission" date="2024-05" db="EMBL/GenBank/DDBJ databases">
        <title>Culex pipiens pipiens assembly and annotation.</title>
        <authorList>
            <person name="Alout H."/>
            <person name="Durand T."/>
        </authorList>
    </citation>
    <scope>NUCLEOTIDE SEQUENCE [LARGE SCALE GENOMIC DNA]</scope>
    <source>
        <strain evidence="23">HA-2024</strain>
        <tissue evidence="23">Whole body</tissue>
    </source>
</reference>
<keyword evidence="12" id="KW-0804">Transcription</keyword>
<name>A0ABD1DBJ1_CULPP</name>
<feature type="region of interest" description="Disordered" evidence="20">
    <location>
        <begin position="604"/>
        <end position="749"/>
    </location>
</feature>
<feature type="coiled-coil region" evidence="19">
    <location>
        <begin position="1047"/>
        <end position="1078"/>
    </location>
</feature>